<dbReference type="InterPro" id="IPR004256">
    <property type="entry name" value="DUF234"/>
</dbReference>
<evidence type="ECO:0000313" key="3">
    <source>
        <dbReference type="EMBL" id="CAB3780519.1"/>
    </source>
</evidence>
<dbReference type="AlphaFoldDB" id="A0A6S7C3W2"/>
<feature type="domain" description="ATPase" evidence="1">
    <location>
        <begin position="6"/>
        <end position="212"/>
    </location>
</feature>
<dbReference type="Pfam" id="PF01637">
    <property type="entry name" value="ATPase_2"/>
    <property type="match status" value="1"/>
</dbReference>
<evidence type="ECO:0000259" key="2">
    <source>
        <dbReference type="Pfam" id="PF03008"/>
    </source>
</evidence>
<dbReference type="SUPFAM" id="SSF52540">
    <property type="entry name" value="P-loop containing nucleoside triphosphate hydrolases"/>
    <property type="match status" value="1"/>
</dbReference>
<accession>A0A6S7C3W2</accession>
<feature type="domain" description="DUF234" evidence="2">
    <location>
        <begin position="336"/>
        <end position="433"/>
    </location>
</feature>
<name>A0A6S7C3W2_9BURK</name>
<sequence>MADWRFYGRRSTLDQLRGLLEQPRWFFCRIQGRRRIGKTTLLRELARDEEALVERLVYVQIPDSDQIDVASQFRRALQDSLSNTVQALANDVHDFASMARAIATMNRAGIIVVLDEFQYFTSPQLAAFNSFLQAEVDVLRESKSGGLFVLGSLQSEMSALLDDKAAPLYGRLTHSFRLDHWDFEDLLAVYNDHGLEDPYEWLLLWTYFEGVPKFYRDAHGQGLFDAFSDTLRNELLVRLFLNEGSPLSEEADTSFLREMKGQLLSILHFVADHPGTGHNELVASVHWPTDTGRSLGAQLKKLVDNYGMIDRRHPVFSDSRSRNARYYVTDNFLQAWIAVVRPARDAARMQLRERVLEKAKPRSETLEGFAFEKLIRQLHVECSRKGKGDFPITSIEVGFWNRARSIERLVEIDVVALNSEDKRVRFGSCKRSASAHDNGALAAFENHIAGFMSTVEGRKLTGWEVEKVLFSPTFSKKETPGLEKAGYRCLDLNAYAQLF</sequence>
<dbReference type="RefSeq" id="WP_175103580.1">
    <property type="nucleotide sequence ID" value="NZ_CADIKM010000003.1"/>
</dbReference>
<organism evidence="3 4">
    <name type="scientific">Pararobbsia alpina</name>
    <dbReference type="NCBI Taxonomy" id="621374"/>
    <lineage>
        <taxon>Bacteria</taxon>
        <taxon>Pseudomonadati</taxon>
        <taxon>Pseudomonadota</taxon>
        <taxon>Betaproteobacteria</taxon>
        <taxon>Burkholderiales</taxon>
        <taxon>Burkholderiaceae</taxon>
        <taxon>Pararobbsia</taxon>
    </lineage>
</organism>
<evidence type="ECO:0008006" key="5">
    <source>
        <dbReference type="Google" id="ProtNLM"/>
    </source>
</evidence>
<gene>
    <name evidence="3" type="ORF">LMG28138_01060</name>
</gene>
<dbReference type="Gene3D" id="3.40.50.300">
    <property type="entry name" value="P-loop containing nucleotide triphosphate hydrolases"/>
    <property type="match status" value="1"/>
</dbReference>
<dbReference type="EMBL" id="CADIKM010000003">
    <property type="protein sequence ID" value="CAB3780519.1"/>
    <property type="molecule type" value="Genomic_DNA"/>
</dbReference>
<dbReference type="InterPro" id="IPR011579">
    <property type="entry name" value="ATPase_dom"/>
</dbReference>
<evidence type="ECO:0000313" key="4">
    <source>
        <dbReference type="Proteomes" id="UP000494115"/>
    </source>
</evidence>
<dbReference type="PANTHER" id="PTHR34704:SF1">
    <property type="entry name" value="ATPASE"/>
    <property type="match status" value="1"/>
</dbReference>
<protein>
    <recommendedName>
        <fullName evidence="5">ATPase domain-containing protein</fullName>
    </recommendedName>
</protein>
<reference evidence="3 4" key="1">
    <citation type="submission" date="2020-04" db="EMBL/GenBank/DDBJ databases">
        <authorList>
            <person name="De Canck E."/>
        </authorList>
    </citation>
    <scope>NUCLEOTIDE SEQUENCE [LARGE SCALE GENOMIC DNA]</scope>
    <source>
        <strain evidence="3 4">LMG 28138</strain>
    </source>
</reference>
<dbReference type="InterPro" id="IPR027417">
    <property type="entry name" value="P-loop_NTPase"/>
</dbReference>
<dbReference type="GO" id="GO:0005524">
    <property type="term" value="F:ATP binding"/>
    <property type="evidence" value="ECO:0007669"/>
    <property type="project" value="InterPro"/>
</dbReference>
<proteinExistence type="predicted"/>
<dbReference type="PANTHER" id="PTHR34704">
    <property type="entry name" value="ATPASE"/>
    <property type="match status" value="1"/>
</dbReference>
<evidence type="ECO:0000259" key="1">
    <source>
        <dbReference type="Pfam" id="PF01637"/>
    </source>
</evidence>
<dbReference type="Pfam" id="PF03008">
    <property type="entry name" value="DUF234"/>
    <property type="match status" value="1"/>
</dbReference>
<keyword evidence="4" id="KW-1185">Reference proteome</keyword>
<dbReference type="Proteomes" id="UP000494115">
    <property type="component" value="Unassembled WGS sequence"/>
</dbReference>